<dbReference type="Proteomes" id="UP000593605">
    <property type="component" value="Chromosome"/>
</dbReference>
<gene>
    <name evidence="1" type="ORF">IMZ16_08675</name>
</gene>
<proteinExistence type="predicted"/>
<protein>
    <submittedName>
        <fullName evidence="1">DUF4160 domain-containing protein</fullName>
    </submittedName>
</protein>
<name>A0A7M1T161_9FLAO</name>
<dbReference type="KEGG" id="civ:IMZ16_08675"/>
<dbReference type="EMBL" id="CP063145">
    <property type="protein sequence ID" value="QOR73578.1"/>
    <property type="molecule type" value="Genomic_DNA"/>
</dbReference>
<sequence>MPEISRFYGIVIYMYLQDHNPPHFHARYEEYEIMIAIENFAVIKGKFPPKALSMVMEWAAIHREDLLKNWNNLNENNPASFEKIEPLK</sequence>
<reference evidence="1 2" key="1">
    <citation type="submission" date="2020-10" db="EMBL/GenBank/DDBJ databases">
        <title>Complete genome of Cruoricapor ignavus strain M1214 isolated from the blood culture of a febrile patient.</title>
        <authorList>
            <person name="Guglielmino C.J.D."/>
        </authorList>
    </citation>
    <scope>NUCLEOTIDE SEQUENCE [LARGE SCALE GENOMIC DNA]</scope>
    <source>
        <strain evidence="1 2">M1214</strain>
    </source>
</reference>
<evidence type="ECO:0000313" key="1">
    <source>
        <dbReference type="EMBL" id="QOR73578.1"/>
    </source>
</evidence>
<dbReference type="InterPro" id="IPR025427">
    <property type="entry name" value="DUF4160"/>
</dbReference>
<organism evidence="1 2">
    <name type="scientific">Cruoricaptor ignavus</name>
    <dbReference type="NCBI Taxonomy" id="1118202"/>
    <lineage>
        <taxon>Bacteria</taxon>
        <taxon>Pseudomonadati</taxon>
        <taxon>Bacteroidota</taxon>
        <taxon>Flavobacteriia</taxon>
        <taxon>Flavobacteriales</taxon>
        <taxon>Weeksellaceae</taxon>
        <taxon>Cruoricaptor</taxon>
    </lineage>
</organism>
<dbReference type="RefSeq" id="WP_193439709.1">
    <property type="nucleotide sequence ID" value="NZ_CP063145.1"/>
</dbReference>
<evidence type="ECO:0000313" key="2">
    <source>
        <dbReference type="Proteomes" id="UP000593605"/>
    </source>
</evidence>
<dbReference type="Pfam" id="PF13711">
    <property type="entry name" value="DUF4160"/>
    <property type="match status" value="1"/>
</dbReference>
<dbReference type="AlphaFoldDB" id="A0A7M1T161"/>
<accession>A0A7M1T161</accession>